<dbReference type="Gramene" id="PGSC0003DMT400094466">
    <property type="protein sequence ID" value="PGSC0003DMT400094466"/>
    <property type="gene ID" value="PGSC0003DMG400044037"/>
</dbReference>
<dbReference type="InParanoid" id="M1DU75"/>
<accession>M1DU75</accession>
<dbReference type="PaxDb" id="4113-PGSC0003DMT400094466"/>
<feature type="region of interest" description="Disordered" evidence="1">
    <location>
        <begin position="99"/>
        <end position="129"/>
    </location>
</feature>
<dbReference type="HOGENOM" id="CLU_1952641_0_0_1"/>
<feature type="compositionally biased region" description="Basic and acidic residues" evidence="1">
    <location>
        <begin position="99"/>
        <end position="122"/>
    </location>
</feature>
<feature type="compositionally biased region" description="Polar residues" evidence="1">
    <location>
        <begin position="25"/>
        <end position="37"/>
    </location>
</feature>
<dbReference type="AlphaFoldDB" id="M1DU75"/>
<protein>
    <submittedName>
        <fullName evidence="2">Uncharacterized protein</fullName>
    </submittedName>
</protein>
<keyword evidence="3" id="KW-1185">Reference proteome</keyword>
<evidence type="ECO:0000313" key="2">
    <source>
        <dbReference type="EnsemblPlants" id="PGSC0003DMT400094466"/>
    </source>
</evidence>
<evidence type="ECO:0000256" key="1">
    <source>
        <dbReference type="SAM" id="MobiDB-lite"/>
    </source>
</evidence>
<feature type="region of interest" description="Disordered" evidence="1">
    <location>
        <begin position="17"/>
        <end position="49"/>
    </location>
</feature>
<name>M1DU75_SOLTU</name>
<dbReference type="Proteomes" id="UP000011115">
    <property type="component" value="Unassembled WGS sequence"/>
</dbReference>
<reference evidence="2" key="2">
    <citation type="submission" date="2015-06" db="UniProtKB">
        <authorList>
            <consortium name="EnsemblPlants"/>
        </authorList>
    </citation>
    <scope>IDENTIFICATION</scope>
    <source>
        <strain evidence="2">DM1-3 516 R44</strain>
    </source>
</reference>
<reference evidence="3" key="1">
    <citation type="journal article" date="2011" name="Nature">
        <title>Genome sequence and analysis of the tuber crop potato.</title>
        <authorList>
            <consortium name="The Potato Genome Sequencing Consortium"/>
        </authorList>
    </citation>
    <scope>NUCLEOTIDE SEQUENCE [LARGE SCALE GENOMIC DNA]</scope>
    <source>
        <strain evidence="3">cv. DM1-3 516 R44</strain>
    </source>
</reference>
<dbReference type="EnsemblPlants" id="PGSC0003DMT400094466">
    <property type="protein sequence ID" value="PGSC0003DMT400094466"/>
    <property type="gene ID" value="PGSC0003DMG400044037"/>
</dbReference>
<evidence type="ECO:0000313" key="3">
    <source>
        <dbReference type="Proteomes" id="UP000011115"/>
    </source>
</evidence>
<sequence>MVERVLAQLSPSTYEKSFASADNDVLSTGSTPRNMFSSHVKENQRYSPPPTMVMHAMVTNASSVEEQLVSLTRAIEGLTKYVQDQDARIVKLTDRVKGMMDEESSHAPGKREGSTRQDKDLVDDLDDWG</sequence>
<organism evidence="2 3">
    <name type="scientific">Solanum tuberosum</name>
    <name type="common">Potato</name>
    <dbReference type="NCBI Taxonomy" id="4113"/>
    <lineage>
        <taxon>Eukaryota</taxon>
        <taxon>Viridiplantae</taxon>
        <taxon>Streptophyta</taxon>
        <taxon>Embryophyta</taxon>
        <taxon>Tracheophyta</taxon>
        <taxon>Spermatophyta</taxon>
        <taxon>Magnoliopsida</taxon>
        <taxon>eudicotyledons</taxon>
        <taxon>Gunneridae</taxon>
        <taxon>Pentapetalae</taxon>
        <taxon>asterids</taxon>
        <taxon>lamiids</taxon>
        <taxon>Solanales</taxon>
        <taxon>Solanaceae</taxon>
        <taxon>Solanoideae</taxon>
        <taxon>Solaneae</taxon>
        <taxon>Solanum</taxon>
    </lineage>
</organism>
<proteinExistence type="predicted"/>